<dbReference type="Proteomes" id="UP000824260">
    <property type="component" value="Unassembled WGS sequence"/>
</dbReference>
<proteinExistence type="predicted"/>
<reference evidence="3" key="2">
    <citation type="journal article" date="2021" name="PeerJ">
        <title>Extensive microbial diversity within the chicken gut microbiome revealed by metagenomics and culture.</title>
        <authorList>
            <person name="Gilroy R."/>
            <person name="Ravi A."/>
            <person name="Getino M."/>
            <person name="Pursley I."/>
            <person name="Horton D.L."/>
            <person name="Alikhan N.F."/>
            <person name="Baker D."/>
            <person name="Gharbi K."/>
            <person name="Hall N."/>
            <person name="Watson M."/>
            <person name="Adriaenssens E.M."/>
            <person name="Foster-Nyarko E."/>
            <person name="Jarju S."/>
            <person name="Secka A."/>
            <person name="Antonio M."/>
            <person name="Oren A."/>
            <person name="Chaudhuri R.R."/>
            <person name="La Ragione R."/>
            <person name="Hildebrand F."/>
            <person name="Pallen M.J."/>
        </authorList>
    </citation>
    <scope>NUCLEOTIDE SEQUENCE</scope>
    <source>
        <strain evidence="3">ChiSjej6B24-2974</strain>
    </source>
</reference>
<sequence>MRKRCFLLALVLLAAVSLAGCMRTDAGQPIQTEVVKPEVPQNLRTNDEGVPILKVYDVESESIAEMDLETYVMGVLAGEMKNDWPEEALKAQAILARTFVLKFVETKDSQYEGADISTDISEAQAYSEVNINENVREAVEETRGLVMSYEGELPQAWFHAHAGGITELPSVALEYKEADPAYLSVTDSPDSEDAPENVKNWTVTFDGETFQKACAGAGLSTGLPETVEIGETGESGRAKTLLVNGEAVSAPSLRLQLGASEMKSTLLTSVEVEDGSVTMQGRGFGHGVGMSQWGAYGMAEDGAEAAEIIRHYFQNVDIVRLWE</sequence>
<organism evidence="3 4">
    <name type="scientific">Candidatus Pullichristensenella stercorigallinarum</name>
    <dbReference type="NCBI Taxonomy" id="2840909"/>
    <lineage>
        <taxon>Bacteria</taxon>
        <taxon>Bacillati</taxon>
        <taxon>Bacillota</taxon>
        <taxon>Clostridia</taxon>
        <taxon>Candidatus Pullichristensenella</taxon>
    </lineage>
</organism>
<dbReference type="PROSITE" id="PS51257">
    <property type="entry name" value="PROKAR_LIPOPROTEIN"/>
    <property type="match status" value="1"/>
</dbReference>
<dbReference type="Pfam" id="PF08486">
    <property type="entry name" value="SpoIID"/>
    <property type="match status" value="1"/>
</dbReference>
<gene>
    <name evidence="3" type="ORF">IAA52_01100</name>
</gene>
<keyword evidence="1" id="KW-0732">Signal</keyword>
<dbReference type="AlphaFoldDB" id="A0A9D0ZJ98"/>
<evidence type="ECO:0000313" key="4">
    <source>
        <dbReference type="Proteomes" id="UP000824260"/>
    </source>
</evidence>
<dbReference type="EMBL" id="DVFZ01000012">
    <property type="protein sequence ID" value="HIQ81678.1"/>
    <property type="molecule type" value="Genomic_DNA"/>
</dbReference>
<name>A0A9D0ZJ98_9FIRM</name>
<protein>
    <submittedName>
        <fullName evidence="3">SpoIID/LytB domain-containing protein</fullName>
    </submittedName>
</protein>
<evidence type="ECO:0000313" key="3">
    <source>
        <dbReference type="EMBL" id="HIQ81678.1"/>
    </source>
</evidence>
<dbReference type="InterPro" id="IPR013486">
    <property type="entry name" value="SpoIID/LytB"/>
</dbReference>
<comment type="caution">
    <text evidence="3">The sequence shown here is derived from an EMBL/GenBank/DDBJ whole genome shotgun (WGS) entry which is preliminary data.</text>
</comment>
<feature type="domain" description="Sporulation stage II protein D amidase enhancer LytB N-terminal" evidence="2">
    <location>
        <begin position="60"/>
        <end position="149"/>
    </location>
</feature>
<evidence type="ECO:0000259" key="2">
    <source>
        <dbReference type="Pfam" id="PF08486"/>
    </source>
</evidence>
<dbReference type="InterPro" id="IPR013693">
    <property type="entry name" value="SpoIID/LytB_N"/>
</dbReference>
<feature type="signal peptide" evidence="1">
    <location>
        <begin position="1"/>
        <end position="19"/>
    </location>
</feature>
<accession>A0A9D0ZJ98</accession>
<reference evidence="3" key="1">
    <citation type="submission" date="2020-10" db="EMBL/GenBank/DDBJ databases">
        <authorList>
            <person name="Gilroy R."/>
        </authorList>
    </citation>
    <scope>NUCLEOTIDE SEQUENCE</scope>
    <source>
        <strain evidence="3">ChiSjej6B24-2974</strain>
    </source>
</reference>
<evidence type="ECO:0000256" key="1">
    <source>
        <dbReference type="SAM" id="SignalP"/>
    </source>
</evidence>
<feature type="chain" id="PRO_5038342140" evidence="1">
    <location>
        <begin position="20"/>
        <end position="323"/>
    </location>
</feature>
<dbReference type="GO" id="GO:0030435">
    <property type="term" value="P:sporulation resulting in formation of a cellular spore"/>
    <property type="evidence" value="ECO:0007669"/>
    <property type="project" value="InterPro"/>
</dbReference>
<dbReference type="NCBIfam" id="TIGR02669">
    <property type="entry name" value="SpoIID_LytB"/>
    <property type="match status" value="1"/>
</dbReference>